<evidence type="ECO:0000256" key="6">
    <source>
        <dbReference type="ARBA" id="ARBA00022918"/>
    </source>
</evidence>
<name>A0A7L2LQK9_9SYLV</name>
<feature type="non-terminal residue" evidence="8">
    <location>
        <position position="1"/>
    </location>
</feature>
<feature type="domain" description="Integrase catalytic" evidence="7">
    <location>
        <begin position="50"/>
        <end position="215"/>
    </location>
</feature>
<dbReference type="InterPro" id="IPR036397">
    <property type="entry name" value="RNaseH_sf"/>
</dbReference>
<dbReference type="Proteomes" id="UP000527178">
    <property type="component" value="Unassembled WGS sequence"/>
</dbReference>
<evidence type="ECO:0000256" key="5">
    <source>
        <dbReference type="ARBA" id="ARBA00022801"/>
    </source>
</evidence>
<dbReference type="AlphaFoldDB" id="A0A7L2LQK9"/>
<proteinExistence type="predicted"/>
<evidence type="ECO:0000313" key="8">
    <source>
        <dbReference type="EMBL" id="NXR49684.1"/>
    </source>
</evidence>
<gene>
    <name evidence="8" type="primary">Tf26</name>
    <name evidence="8" type="ORF">HIPICT_R14927</name>
</gene>
<dbReference type="GO" id="GO:0016787">
    <property type="term" value="F:hydrolase activity"/>
    <property type="evidence" value="ECO:0007669"/>
    <property type="project" value="UniProtKB-KW"/>
</dbReference>
<keyword evidence="9" id="KW-1185">Reference proteome</keyword>
<keyword evidence="1" id="KW-0808">Transferase</keyword>
<keyword evidence="2" id="KW-0548">Nucleotidyltransferase</keyword>
<keyword evidence="6" id="KW-0695">RNA-directed DNA polymerase</keyword>
<evidence type="ECO:0000313" key="9">
    <source>
        <dbReference type="Proteomes" id="UP000527178"/>
    </source>
</evidence>
<dbReference type="GO" id="GO:0015074">
    <property type="term" value="P:DNA integration"/>
    <property type="evidence" value="ECO:0007669"/>
    <property type="project" value="InterPro"/>
</dbReference>
<protein>
    <submittedName>
        <fullName evidence="8">TF26 protein</fullName>
    </submittedName>
</protein>
<dbReference type="PROSITE" id="PS50994">
    <property type="entry name" value="INTEGRASE"/>
    <property type="match status" value="1"/>
</dbReference>
<feature type="non-terminal residue" evidence="8">
    <location>
        <position position="261"/>
    </location>
</feature>
<dbReference type="Gene3D" id="3.30.420.10">
    <property type="entry name" value="Ribonuclease H-like superfamily/Ribonuclease H"/>
    <property type="match status" value="1"/>
</dbReference>
<dbReference type="GO" id="GO:0004519">
    <property type="term" value="F:endonuclease activity"/>
    <property type="evidence" value="ECO:0007669"/>
    <property type="project" value="UniProtKB-KW"/>
</dbReference>
<evidence type="ECO:0000256" key="3">
    <source>
        <dbReference type="ARBA" id="ARBA00022722"/>
    </source>
</evidence>
<reference evidence="8 9" key="1">
    <citation type="submission" date="2019-09" db="EMBL/GenBank/DDBJ databases">
        <title>Bird 10,000 Genomes (B10K) Project - Family phase.</title>
        <authorList>
            <person name="Zhang G."/>
        </authorList>
    </citation>
    <scope>NUCLEOTIDE SEQUENCE [LARGE SCALE GENOMIC DNA]</scope>
    <source>
        <strain evidence="8">B10K-DU-002-18</strain>
        <tissue evidence="8">Muscle</tissue>
    </source>
</reference>
<accession>A0A7L2LQK9</accession>
<dbReference type="GO" id="GO:0003676">
    <property type="term" value="F:nucleic acid binding"/>
    <property type="evidence" value="ECO:0007669"/>
    <property type="project" value="InterPro"/>
</dbReference>
<dbReference type="EMBL" id="VWYN01013184">
    <property type="protein sequence ID" value="NXR49684.1"/>
    <property type="molecule type" value="Genomic_DNA"/>
</dbReference>
<dbReference type="PANTHER" id="PTHR41694">
    <property type="entry name" value="ENDOGENOUS RETROVIRUS GROUP K MEMBER POL PROTEIN"/>
    <property type="match status" value="1"/>
</dbReference>
<organism evidence="8 9">
    <name type="scientific">Hippolais icterina</name>
    <name type="common">icterine warbler</name>
    <dbReference type="NCBI Taxonomy" id="68497"/>
    <lineage>
        <taxon>Eukaryota</taxon>
        <taxon>Metazoa</taxon>
        <taxon>Chordata</taxon>
        <taxon>Craniata</taxon>
        <taxon>Vertebrata</taxon>
        <taxon>Euteleostomi</taxon>
        <taxon>Archelosauria</taxon>
        <taxon>Archosauria</taxon>
        <taxon>Dinosauria</taxon>
        <taxon>Saurischia</taxon>
        <taxon>Theropoda</taxon>
        <taxon>Coelurosauria</taxon>
        <taxon>Aves</taxon>
        <taxon>Neognathae</taxon>
        <taxon>Neoaves</taxon>
        <taxon>Telluraves</taxon>
        <taxon>Australaves</taxon>
        <taxon>Passeriformes</taxon>
        <taxon>Sylvioidea</taxon>
        <taxon>Sylviidae</taxon>
        <taxon>Acrocephalinae</taxon>
        <taxon>Hippolais</taxon>
    </lineage>
</organism>
<dbReference type="PANTHER" id="PTHR41694:SF5">
    <property type="entry name" value="RIBONUCLEASE H"/>
    <property type="match status" value="1"/>
</dbReference>
<keyword evidence="4" id="KW-0255">Endonuclease</keyword>
<keyword evidence="5" id="KW-0378">Hydrolase</keyword>
<sequence length="261" mass="29828">GTRALCDHFLKYFGCIGVFELAKQITHGCLTCQKVNKKVMRQTLAGGRRIAYRPFERLQVDYTELPKVSRWKYLLVIVDHLTHWVEAYSATRATAKFVVKVLLEHIIPRYGMIRAIHSDQGSHFTSKVVNDLAGALGISWEYHTPWHPQSSGRVEWMNQTLKQQLTKLMLETQLSWVKCLPLALLNIRTLPNADTGLSAYEMMYGMPYSQEMPLTPEAVEDITIQEYIQTMGRHVTELREKGMLAQAGPLGFKIHKIQPGD</sequence>
<dbReference type="SUPFAM" id="SSF53098">
    <property type="entry name" value="Ribonuclease H-like"/>
    <property type="match status" value="1"/>
</dbReference>
<evidence type="ECO:0000256" key="1">
    <source>
        <dbReference type="ARBA" id="ARBA00022679"/>
    </source>
</evidence>
<evidence type="ECO:0000259" key="7">
    <source>
        <dbReference type="PROSITE" id="PS50994"/>
    </source>
</evidence>
<evidence type="ECO:0000256" key="4">
    <source>
        <dbReference type="ARBA" id="ARBA00022759"/>
    </source>
</evidence>
<comment type="caution">
    <text evidence="8">The sequence shown here is derived from an EMBL/GenBank/DDBJ whole genome shotgun (WGS) entry which is preliminary data.</text>
</comment>
<keyword evidence="3" id="KW-0540">Nuclease</keyword>
<dbReference type="GO" id="GO:0003964">
    <property type="term" value="F:RNA-directed DNA polymerase activity"/>
    <property type="evidence" value="ECO:0007669"/>
    <property type="project" value="UniProtKB-KW"/>
</dbReference>
<dbReference type="InterPro" id="IPR001584">
    <property type="entry name" value="Integrase_cat-core"/>
</dbReference>
<dbReference type="InterPro" id="IPR012337">
    <property type="entry name" value="RNaseH-like_sf"/>
</dbReference>
<dbReference type="Pfam" id="PF00665">
    <property type="entry name" value="rve"/>
    <property type="match status" value="1"/>
</dbReference>
<evidence type="ECO:0000256" key="2">
    <source>
        <dbReference type="ARBA" id="ARBA00022695"/>
    </source>
</evidence>